<protein>
    <submittedName>
        <fullName evidence="1">Uncharacterized protein</fullName>
    </submittedName>
</protein>
<reference evidence="1 2" key="1">
    <citation type="submission" date="2013-02" db="EMBL/GenBank/DDBJ databases">
        <title>The complete genome sequence of Corynebacterium vitaeruminis DSM 20294.</title>
        <authorList>
            <person name="Ruckert C."/>
            <person name="Albersmeier A."/>
            <person name="Kalinowski J."/>
        </authorList>
    </citation>
    <scope>NUCLEOTIDE SEQUENCE [LARGE SCALE GENOMIC DNA]</scope>
    <source>
        <strain evidence="2">ATCC 10234</strain>
    </source>
</reference>
<dbReference type="HOGENOM" id="CLU_184313_0_0_11"/>
<evidence type="ECO:0000313" key="2">
    <source>
        <dbReference type="Proteomes" id="UP000019222"/>
    </source>
</evidence>
<accession>W5Y2C2</accession>
<sequence>MHPKIIDTDTGHELWTASECAELSGTARGTFTSYAGRGRAPEPVAKLHGLTLWDAEEIREWISSRASKKAPDHGRR</sequence>
<dbReference type="RefSeq" id="WP_025253387.1">
    <property type="nucleotide sequence ID" value="NZ_CP004353.1"/>
</dbReference>
<evidence type="ECO:0000313" key="1">
    <source>
        <dbReference type="EMBL" id="AHI23386.1"/>
    </source>
</evidence>
<dbReference type="Proteomes" id="UP000019222">
    <property type="component" value="Chromosome"/>
</dbReference>
<dbReference type="PATRIC" id="fig|1224164.3.peg.2021"/>
<dbReference type="EMBL" id="CP004353">
    <property type="protein sequence ID" value="AHI23386.1"/>
    <property type="molecule type" value="Genomic_DNA"/>
</dbReference>
<organism evidence="1 2">
    <name type="scientific">Corynebacterium vitaeruminis DSM 20294</name>
    <dbReference type="NCBI Taxonomy" id="1224164"/>
    <lineage>
        <taxon>Bacteria</taxon>
        <taxon>Bacillati</taxon>
        <taxon>Actinomycetota</taxon>
        <taxon>Actinomycetes</taxon>
        <taxon>Mycobacteriales</taxon>
        <taxon>Corynebacteriaceae</taxon>
        <taxon>Corynebacterium</taxon>
    </lineage>
</organism>
<dbReference type="AlphaFoldDB" id="W5Y2C2"/>
<name>W5Y2C2_9CORY</name>
<dbReference type="eggNOG" id="COG3311">
    <property type="taxonomic scope" value="Bacteria"/>
</dbReference>
<gene>
    <name evidence="1" type="ORF">B843_10005</name>
</gene>
<proteinExistence type="predicted"/>
<keyword evidence="2" id="KW-1185">Reference proteome</keyword>
<dbReference type="KEGG" id="cvt:B843_10005"/>